<dbReference type="Proteomes" id="UP000235786">
    <property type="component" value="Unassembled WGS sequence"/>
</dbReference>
<reference evidence="1 2" key="1">
    <citation type="submission" date="2016-04" db="EMBL/GenBank/DDBJ databases">
        <title>A degradative enzymes factory behind the ericoid mycorrhizal symbiosis.</title>
        <authorList>
            <consortium name="DOE Joint Genome Institute"/>
            <person name="Martino E."/>
            <person name="Morin E."/>
            <person name="Grelet G."/>
            <person name="Kuo A."/>
            <person name="Kohler A."/>
            <person name="Daghino S."/>
            <person name="Barry K."/>
            <person name="Choi C."/>
            <person name="Cichocki N."/>
            <person name="Clum A."/>
            <person name="Copeland A."/>
            <person name="Hainaut M."/>
            <person name="Haridas S."/>
            <person name="Labutti K."/>
            <person name="Lindquist E."/>
            <person name="Lipzen A."/>
            <person name="Khouja H.-R."/>
            <person name="Murat C."/>
            <person name="Ohm R."/>
            <person name="Olson A."/>
            <person name="Spatafora J."/>
            <person name="Veneault-Fourrey C."/>
            <person name="Henrissat B."/>
            <person name="Grigoriev I."/>
            <person name="Martin F."/>
            <person name="Perotto S."/>
        </authorList>
    </citation>
    <scope>NUCLEOTIDE SEQUENCE [LARGE SCALE GENOMIC DNA]</scope>
    <source>
        <strain evidence="1 2">F</strain>
    </source>
</reference>
<dbReference type="AlphaFoldDB" id="A0A2J6RGY0"/>
<protein>
    <recommendedName>
        <fullName evidence="3">RmlC-like cupin</fullName>
    </recommendedName>
</protein>
<name>A0A2J6RGY0_HYAVF</name>
<dbReference type="InterPro" id="IPR011051">
    <property type="entry name" value="RmlC_Cupin_sf"/>
</dbReference>
<organism evidence="1 2">
    <name type="scientific">Hyaloscypha variabilis (strain UAMH 11265 / GT02V1 / F)</name>
    <name type="common">Meliniomyces variabilis</name>
    <dbReference type="NCBI Taxonomy" id="1149755"/>
    <lineage>
        <taxon>Eukaryota</taxon>
        <taxon>Fungi</taxon>
        <taxon>Dikarya</taxon>
        <taxon>Ascomycota</taxon>
        <taxon>Pezizomycotina</taxon>
        <taxon>Leotiomycetes</taxon>
        <taxon>Helotiales</taxon>
        <taxon>Hyaloscyphaceae</taxon>
        <taxon>Hyaloscypha</taxon>
        <taxon>Hyaloscypha variabilis</taxon>
    </lineage>
</organism>
<evidence type="ECO:0008006" key="3">
    <source>
        <dbReference type="Google" id="ProtNLM"/>
    </source>
</evidence>
<evidence type="ECO:0000313" key="1">
    <source>
        <dbReference type="EMBL" id="PMD37781.1"/>
    </source>
</evidence>
<accession>A0A2J6RGY0</accession>
<dbReference type="SUPFAM" id="SSF51182">
    <property type="entry name" value="RmlC-like cupins"/>
    <property type="match status" value="2"/>
</dbReference>
<proteinExistence type="predicted"/>
<sequence>MSQLVTPEIIHGNELEYKALGFKHRVGEPEFKYLFRGQDGTPENYMLALGRQRKFFSPIHKHNFDQFRFAYQGDFSIAENMVIKEGELCYHPEGVEYGPQVDEEDGTDHILLILQFGGTSGQGYLSYDQLLSVQSDLKNYGKFEGGKFHSARGGEPKDGFEATWEHFNKRKLEYPKPRYTKPILMKPENFSWRNVGNRGSVGAAYKKHLGTFTERAVVAQLLKVEGGGELKLEPVDGFQLVFVNKGEGKVGGKDLVKESAFRLTRGQEAILSSDSTLEALHLVVPAL</sequence>
<keyword evidence="2" id="KW-1185">Reference proteome</keyword>
<dbReference type="OrthoDB" id="4489274at2759"/>
<gene>
    <name evidence="1" type="ORF">L207DRAFT_514946</name>
</gene>
<dbReference type="EMBL" id="KZ613949">
    <property type="protein sequence ID" value="PMD37781.1"/>
    <property type="molecule type" value="Genomic_DNA"/>
</dbReference>
<evidence type="ECO:0000313" key="2">
    <source>
        <dbReference type="Proteomes" id="UP000235786"/>
    </source>
</evidence>